<dbReference type="EMBL" id="CAADFH010000005">
    <property type="protein sequence ID" value="VFJ88847.1"/>
    <property type="molecule type" value="Genomic_DNA"/>
</dbReference>
<gene>
    <name evidence="1" type="ORF">BECKLFY1418A_GA0070994_100567</name>
</gene>
<evidence type="ECO:0000313" key="1">
    <source>
        <dbReference type="EMBL" id="VFJ88847.1"/>
    </source>
</evidence>
<dbReference type="AlphaFoldDB" id="A0A450U9W8"/>
<organism evidence="1">
    <name type="scientific">Candidatus Kentrum sp. LFY</name>
    <dbReference type="NCBI Taxonomy" id="2126342"/>
    <lineage>
        <taxon>Bacteria</taxon>
        <taxon>Pseudomonadati</taxon>
        <taxon>Pseudomonadota</taxon>
        <taxon>Gammaproteobacteria</taxon>
        <taxon>Candidatus Kentrum</taxon>
    </lineage>
</organism>
<reference evidence="1" key="1">
    <citation type="submission" date="2019-02" db="EMBL/GenBank/DDBJ databases">
        <authorList>
            <person name="Gruber-Vodicka R. H."/>
            <person name="Seah K. B. B."/>
        </authorList>
    </citation>
    <scope>NUCLEOTIDE SEQUENCE</scope>
    <source>
        <strain evidence="1">BECK_M6</strain>
    </source>
</reference>
<protein>
    <recommendedName>
        <fullName evidence="2">Homeodomain-like domain-containing protein</fullName>
    </recommendedName>
</protein>
<evidence type="ECO:0008006" key="2">
    <source>
        <dbReference type="Google" id="ProtNLM"/>
    </source>
</evidence>
<accession>A0A450U9W8</accession>
<name>A0A450U9W8_9GAMM</name>
<proteinExistence type="predicted"/>
<sequence>MAIKVIAASVGLSEQTIRRLLGDQ</sequence>